<keyword evidence="1" id="KW-1133">Transmembrane helix</keyword>
<dbReference type="Proteomes" id="UP000241736">
    <property type="component" value="Unassembled WGS sequence"/>
</dbReference>
<reference evidence="2 3" key="1">
    <citation type="submission" date="2018-03" db="EMBL/GenBank/DDBJ databases">
        <title>Arenimonas caeni sp. nov., isolated from activated sludge.</title>
        <authorList>
            <person name="Liu H."/>
        </authorList>
    </citation>
    <scope>NUCLEOTIDE SEQUENCE [LARGE SCALE GENOMIC DNA]</scope>
    <source>
        <strain evidence="3">z29</strain>
    </source>
</reference>
<name>A0A2P6M8Y1_9GAMM</name>
<comment type="caution">
    <text evidence="2">The sequence shown here is derived from an EMBL/GenBank/DDBJ whole genome shotgun (WGS) entry which is preliminary data.</text>
</comment>
<proteinExistence type="predicted"/>
<accession>A0A2P6M8Y1</accession>
<sequence length="153" mass="15216">MLVVSLLFIVVGLLVAALILKLSVRIAAGFPAGYLRSLGTVVVAGILGFIVNFALSMVLGIGSGAMGAGDSEAAAVAMAGAGLAFLGISLVANFLINAFCVNLIIKRPDGGSIGFGRSLLVVLVYMIILVVIGIVLGVVMAMLGIGAASLAGL</sequence>
<feature type="transmembrane region" description="Helical" evidence="1">
    <location>
        <begin position="73"/>
        <end position="99"/>
    </location>
</feature>
<feature type="transmembrane region" description="Helical" evidence="1">
    <location>
        <begin position="39"/>
        <end position="61"/>
    </location>
</feature>
<gene>
    <name evidence="2" type="ORF">C6N40_07975</name>
</gene>
<dbReference type="EMBL" id="PVLF01000010">
    <property type="protein sequence ID" value="PRH82445.1"/>
    <property type="molecule type" value="Genomic_DNA"/>
</dbReference>
<dbReference type="OrthoDB" id="5966727at2"/>
<evidence type="ECO:0000256" key="1">
    <source>
        <dbReference type="SAM" id="Phobius"/>
    </source>
</evidence>
<evidence type="ECO:0000313" key="2">
    <source>
        <dbReference type="EMBL" id="PRH82445.1"/>
    </source>
</evidence>
<keyword evidence="3" id="KW-1185">Reference proteome</keyword>
<feature type="transmembrane region" description="Helical" evidence="1">
    <location>
        <begin position="119"/>
        <end position="152"/>
    </location>
</feature>
<protein>
    <submittedName>
        <fullName evidence="2">Uncharacterized protein</fullName>
    </submittedName>
</protein>
<keyword evidence="1" id="KW-0472">Membrane</keyword>
<keyword evidence="1" id="KW-0812">Transmembrane</keyword>
<dbReference type="AlphaFoldDB" id="A0A2P6M8Y1"/>
<evidence type="ECO:0000313" key="3">
    <source>
        <dbReference type="Proteomes" id="UP000241736"/>
    </source>
</evidence>
<organism evidence="2 3">
    <name type="scientific">Arenimonas caeni</name>
    <dbReference type="NCBI Taxonomy" id="2058085"/>
    <lineage>
        <taxon>Bacteria</taxon>
        <taxon>Pseudomonadati</taxon>
        <taxon>Pseudomonadota</taxon>
        <taxon>Gammaproteobacteria</taxon>
        <taxon>Lysobacterales</taxon>
        <taxon>Lysobacteraceae</taxon>
        <taxon>Arenimonas</taxon>
    </lineage>
</organism>